<reference evidence="1 2" key="1">
    <citation type="submission" date="2019-11" db="EMBL/GenBank/DDBJ databases">
        <authorList>
            <person name="Zheng R.K."/>
            <person name="Sun C.M."/>
        </authorList>
    </citation>
    <scope>NUCLEOTIDE SEQUENCE [LARGE SCALE GENOMIC DNA]</scope>
    <source>
        <strain evidence="1 2">SRB007</strain>
    </source>
</reference>
<dbReference type="KEGG" id="psel:GM415_15295"/>
<evidence type="ECO:0000313" key="2">
    <source>
        <dbReference type="Proteomes" id="UP000428328"/>
    </source>
</evidence>
<proteinExistence type="predicted"/>
<sequence>MGNDKLKMTAEQCASAGIARIEDEANELAIVPDNLPGGYGWAVYNFSDWDLICTAPGHLTAEAAGYAATMWLKGRDTGYEQGEESGADSVRRGMLKLLGFDKATVKVLDDYGVARPTNI</sequence>
<keyword evidence="2" id="KW-1185">Reference proteome</keyword>
<dbReference type="AlphaFoldDB" id="A0A6I6JUN5"/>
<protein>
    <submittedName>
        <fullName evidence="1">Uncharacterized protein</fullName>
    </submittedName>
</protein>
<accession>A0A6I6JUN5</accession>
<name>A0A6I6JUN5_9BACT</name>
<dbReference type="RefSeq" id="WP_158949690.1">
    <property type="nucleotide sequence ID" value="NZ_CP046400.1"/>
</dbReference>
<evidence type="ECO:0000313" key="1">
    <source>
        <dbReference type="EMBL" id="QGY41424.1"/>
    </source>
</evidence>
<gene>
    <name evidence="1" type="ORF">GM415_15295</name>
</gene>
<dbReference type="EMBL" id="CP046400">
    <property type="protein sequence ID" value="QGY41424.1"/>
    <property type="molecule type" value="Genomic_DNA"/>
</dbReference>
<dbReference type="Proteomes" id="UP000428328">
    <property type="component" value="Chromosome"/>
</dbReference>
<organism evidence="1 2">
    <name type="scientific">Pseudodesulfovibrio cashew</name>
    <dbReference type="NCBI Taxonomy" id="2678688"/>
    <lineage>
        <taxon>Bacteria</taxon>
        <taxon>Pseudomonadati</taxon>
        <taxon>Thermodesulfobacteriota</taxon>
        <taxon>Desulfovibrionia</taxon>
        <taxon>Desulfovibrionales</taxon>
        <taxon>Desulfovibrionaceae</taxon>
    </lineage>
</organism>